<dbReference type="InterPro" id="IPR001867">
    <property type="entry name" value="OmpR/PhoB-type_DNA-bd"/>
</dbReference>
<dbReference type="PANTHER" id="PTHR16305">
    <property type="entry name" value="TESTICULAR SOLUBLE ADENYLYL CYCLASE"/>
    <property type="match status" value="1"/>
</dbReference>
<accession>A0A4Q1UW97</accession>
<dbReference type="Gene3D" id="1.10.10.10">
    <property type="entry name" value="Winged helix-like DNA-binding domain superfamily/Winged helix DNA-binding domain"/>
    <property type="match status" value="1"/>
</dbReference>
<keyword evidence="8" id="KW-1185">Reference proteome</keyword>
<evidence type="ECO:0000256" key="2">
    <source>
        <dbReference type="ARBA" id="ARBA00022840"/>
    </source>
</evidence>
<feature type="domain" description="OmpR/PhoB-type" evidence="6">
    <location>
        <begin position="2"/>
        <end position="100"/>
    </location>
</feature>
<dbReference type="GO" id="GO:0004016">
    <property type="term" value="F:adenylate cyclase activity"/>
    <property type="evidence" value="ECO:0007669"/>
    <property type="project" value="TreeGrafter"/>
</dbReference>
<protein>
    <recommendedName>
        <fullName evidence="9">AAA family ATPase</fullName>
    </recommendedName>
</protein>
<comment type="caution">
    <text evidence="7">The sequence shown here is derived from an EMBL/GenBank/DDBJ whole genome shotgun (WGS) entry which is preliminary data.</text>
</comment>
<dbReference type="GO" id="GO:0000160">
    <property type="term" value="P:phosphorelay signal transduction system"/>
    <property type="evidence" value="ECO:0007669"/>
    <property type="project" value="InterPro"/>
</dbReference>
<reference evidence="7 8" key="1">
    <citation type="submission" date="2017-03" db="EMBL/GenBank/DDBJ databases">
        <authorList>
            <person name="Safronova V.I."/>
            <person name="Sazanova A.L."/>
            <person name="Chirak E.R."/>
        </authorList>
    </citation>
    <scope>NUCLEOTIDE SEQUENCE [LARGE SCALE GENOMIC DNA]</scope>
    <source>
        <strain evidence="7 8">Opo-243</strain>
    </source>
</reference>
<dbReference type="OrthoDB" id="9785312at2"/>
<sequence>MATIYSFGPFRLDDESEILFLGDEPTTIGRRAVALLRLLIEQPGSPVSKDALMQAAWPGLAVEESNLPVQIGALRKTLSQEPGGEGWIETLPRRGYRFVGPAPTKAAQSRRVVQPAPAFRDHAKPSQIRDVCPRRAIPERRQVTILSSDLISGRLELEEMREAVRAYQGRVTEVIQAFHGTVAETVGNTVVAYFGHPVAHEDDPEHAVHAGLALSAAVEALEMPASGSLRCRIGIATGAAIVDERSHGIVGDVAGFALRLQASVEDGVAIDETTQRLVGSLFEYRSIGTIDVGGGRASAWRILGASSAKTRFESLRGATLTPFVGRGRELDTLAHWRSEAATRLCVVDIAGEPGIGKSRLLHEYRSKLIADGVLVLSGNCWPDSQQASFRPFIEVVRRVFRVERDESATGTARKLDMGLASVGLATRENVALLMNLLGLAPLPGSLDGLDGVLIGLRTRSLLLDLLRERCKLSPVVVLLEDLHWIDQASQELLGRLINAADAPPLLIVNTYREGYQPSWLGHVDTTVHRLEPLSQDDTARIATVRLGSAAEDAALVRLIVDKAEGNPLFAEEIANFLIELQSEQASGVHNAHRGTVTPLPASVQSLLMARVDRLTPADKEVLQAASVMGRRFGADTLARATEIRDIGERLSAVEALDLIHPDGATGNFVFKHALICDALYSGLLSAQRAALHLKIAREIERRNADRLIEIAETLAHHFSRTDQTEKSAEYLALSGRKSFGVYSLDEAEHFLKRAIALARAEDKTRLDVRVATAMMDLVKVLYLQSRSLETIALVEPELGRLDTLGDIEPVVVLLDLYAMALGTQCRFQEGRRVGERAFEIAQRLGDQRVQTHVRASIMMLSLMTDPEPVADFNRMAEQAYEKAKLHGDAYIIGRTLMIIVWNNVNFGLLLEGRQWADRLMAFGREREDPRALGTALWLLGWLAIIAQDYEAALAYGEECLRIALTPLDRQFGETVVGNSQLLLGRVSEGVETVLRHRRQAELNGWRLSAMTGEVALALSMLMRGELAKGVRSLESVIERAENEYGYRSYANWGRIYLAEFYIAVLTGTGKPSLRVLLKNLLFLMRTKPTAAAKANALLREAMADAWFSERGVTRARIEFDLGQICRATGRTDLARGHFEAARAIAIAQNAPNWLTKIDAATVHLENGR</sequence>
<dbReference type="Gene3D" id="3.30.70.1230">
    <property type="entry name" value="Nucleotide cyclase"/>
    <property type="match status" value="1"/>
</dbReference>
<evidence type="ECO:0000256" key="1">
    <source>
        <dbReference type="ARBA" id="ARBA00022741"/>
    </source>
</evidence>
<dbReference type="CDD" id="cd07302">
    <property type="entry name" value="CHD"/>
    <property type="match status" value="1"/>
</dbReference>
<dbReference type="GO" id="GO:0003677">
    <property type="term" value="F:DNA binding"/>
    <property type="evidence" value="ECO:0007669"/>
    <property type="project" value="UniProtKB-UniRule"/>
</dbReference>
<dbReference type="InterPro" id="IPR027417">
    <property type="entry name" value="P-loop_NTPase"/>
</dbReference>
<gene>
    <name evidence="7" type="ORF">B5V03_23995</name>
</gene>
<dbReference type="SUPFAM" id="SSF55073">
    <property type="entry name" value="Nucleotide cyclase"/>
    <property type="match status" value="1"/>
</dbReference>
<evidence type="ECO:0008006" key="9">
    <source>
        <dbReference type="Google" id="ProtNLM"/>
    </source>
</evidence>
<dbReference type="InterPro" id="IPR001054">
    <property type="entry name" value="A/G_cyclase"/>
</dbReference>
<dbReference type="RefSeq" id="WP_129272889.1">
    <property type="nucleotide sequence ID" value="NZ_MZXW01000032.1"/>
</dbReference>
<dbReference type="GO" id="GO:0005737">
    <property type="term" value="C:cytoplasm"/>
    <property type="evidence" value="ECO:0007669"/>
    <property type="project" value="TreeGrafter"/>
</dbReference>
<dbReference type="SUPFAM" id="SSF46894">
    <property type="entry name" value="C-terminal effector domain of the bipartite response regulators"/>
    <property type="match status" value="1"/>
</dbReference>
<evidence type="ECO:0000313" key="8">
    <source>
        <dbReference type="Proteomes" id="UP000290819"/>
    </source>
</evidence>
<dbReference type="AlphaFoldDB" id="A0A4Q1UW97"/>
<dbReference type="SUPFAM" id="SSF52540">
    <property type="entry name" value="P-loop containing nucleoside triphosphate hydrolases"/>
    <property type="match status" value="1"/>
</dbReference>
<dbReference type="PROSITE" id="PS51755">
    <property type="entry name" value="OMPR_PHOB"/>
    <property type="match status" value="1"/>
</dbReference>
<dbReference type="GO" id="GO:0006355">
    <property type="term" value="P:regulation of DNA-templated transcription"/>
    <property type="evidence" value="ECO:0007669"/>
    <property type="project" value="InterPro"/>
</dbReference>
<dbReference type="CDD" id="cd00383">
    <property type="entry name" value="trans_reg_C"/>
    <property type="match status" value="1"/>
</dbReference>
<dbReference type="PROSITE" id="PS50125">
    <property type="entry name" value="GUANYLATE_CYCLASE_2"/>
    <property type="match status" value="1"/>
</dbReference>
<keyword evidence="1" id="KW-0547">Nucleotide-binding</keyword>
<dbReference type="GO" id="GO:0005524">
    <property type="term" value="F:ATP binding"/>
    <property type="evidence" value="ECO:0007669"/>
    <property type="project" value="UniProtKB-KW"/>
</dbReference>
<dbReference type="GO" id="GO:0009190">
    <property type="term" value="P:cyclic nucleotide biosynthetic process"/>
    <property type="evidence" value="ECO:0007669"/>
    <property type="project" value="InterPro"/>
</dbReference>
<dbReference type="SMART" id="SM00862">
    <property type="entry name" value="Trans_reg_C"/>
    <property type="match status" value="1"/>
</dbReference>
<proteinExistence type="predicted"/>
<feature type="domain" description="Guanylate cyclase" evidence="5">
    <location>
        <begin position="145"/>
        <end position="261"/>
    </location>
</feature>
<dbReference type="Pfam" id="PF13191">
    <property type="entry name" value="AAA_16"/>
    <property type="match status" value="1"/>
</dbReference>
<dbReference type="InterPro" id="IPR011990">
    <property type="entry name" value="TPR-like_helical_dom_sf"/>
</dbReference>
<dbReference type="Proteomes" id="UP000290819">
    <property type="component" value="Unassembled WGS sequence"/>
</dbReference>
<dbReference type="Gene3D" id="1.25.40.10">
    <property type="entry name" value="Tetratricopeptide repeat domain"/>
    <property type="match status" value="1"/>
</dbReference>
<dbReference type="EMBL" id="MZXW01000032">
    <property type="protein sequence ID" value="RXT42892.1"/>
    <property type="molecule type" value="Genomic_DNA"/>
</dbReference>
<dbReference type="Pfam" id="PF00211">
    <property type="entry name" value="Guanylate_cyc"/>
    <property type="match status" value="1"/>
</dbReference>
<dbReference type="PANTHER" id="PTHR16305:SF28">
    <property type="entry name" value="GUANYLATE CYCLASE DOMAIN-CONTAINING PROTEIN"/>
    <property type="match status" value="1"/>
</dbReference>
<organism evidence="7 8">
    <name type="scientific">Bradyrhizobium betae</name>
    <dbReference type="NCBI Taxonomy" id="244734"/>
    <lineage>
        <taxon>Bacteria</taxon>
        <taxon>Pseudomonadati</taxon>
        <taxon>Pseudomonadota</taxon>
        <taxon>Alphaproteobacteria</taxon>
        <taxon>Hyphomicrobiales</taxon>
        <taxon>Nitrobacteraceae</taxon>
        <taxon>Bradyrhizobium</taxon>
    </lineage>
</organism>
<dbReference type="InterPro" id="IPR016032">
    <property type="entry name" value="Sig_transdc_resp-reg_C-effctor"/>
</dbReference>
<evidence type="ECO:0000259" key="5">
    <source>
        <dbReference type="PROSITE" id="PS50125"/>
    </source>
</evidence>
<dbReference type="InterPro" id="IPR029787">
    <property type="entry name" value="Nucleotide_cyclase"/>
</dbReference>
<evidence type="ECO:0000313" key="7">
    <source>
        <dbReference type="EMBL" id="RXT42892.1"/>
    </source>
</evidence>
<evidence type="ECO:0000256" key="3">
    <source>
        <dbReference type="ARBA" id="ARBA00023125"/>
    </source>
</evidence>
<evidence type="ECO:0000256" key="4">
    <source>
        <dbReference type="PROSITE-ProRule" id="PRU01091"/>
    </source>
</evidence>
<dbReference type="InterPro" id="IPR041664">
    <property type="entry name" value="AAA_16"/>
</dbReference>
<feature type="DNA-binding region" description="OmpR/PhoB-type" evidence="4">
    <location>
        <begin position="2"/>
        <end position="100"/>
    </location>
</feature>
<dbReference type="Pfam" id="PF00486">
    <property type="entry name" value="Trans_reg_C"/>
    <property type="match status" value="1"/>
</dbReference>
<keyword evidence="2" id="KW-0067">ATP-binding</keyword>
<name>A0A4Q1UW97_9BRAD</name>
<dbReference type="InterPro" id="IPR036388">
    <property type="entry name" value="WH-like_DNA-bd_sf"/>
</dbReference>
<keyword evidence="3 4" id="KW-0238">DNA-binding</keyword>
<evidence type="ECO:0000259" key="6">
    <source>
        <dbReference type="PROSITE" id="PS51755"/>
    </source>
</evidence>